<sequence>MKTHIVYDSAYGNTRTIAEALAARLGNNAAAVPVDRFDARAVRAGDLLVVGSPINGWRPTARIAQALADLAEHGLAGVKAAAFDTRLKLFIHGDAAKKISRALKDAGASIVSGPMAFYVKGSEGPLLQGEEERAASWAGTLLASLKDQAGHSNA</sequence>
<name>A0A3B0FWM5_PSEPS</name>
<evidence type="ECO:0000313" key="3">
    <source>
        <dbReference type="Proteomes" id="UP000273159"/>
    </source>
</evidence>
<dbReference type="Pfam" id="PF00258">
    <property type="entry name" value="Flavodoxin_1"/>
    <property type="match status" value="1"/>
</dbReference>
<organism evidence="2 3">
    <name type="scientific">Pseudarthrobacter phenanthrenivorans</name>
    <name type="common">Arthrobacter phenanthrenivorans</name>
    <dbReference type="NCBI Taxonomy" id="361575"/>
    <lineage>
        <taxon>Bacteria</taxon>
        <taxon>Bacillati</taxon>
        <taxon>Actinomycetota</taxon>
        <taxon>Actinomycetes</taxon>
        <taxon>Micrococcales</taxon>
        <taxon>Micrococcaceae</taxon>
        <taxon>Pseudarthrobacter</taxon>
    </lineage>
</organism>
<dbReference type="InterPro" id="IPR001226">
    <property type="entry name" value="Flavodoxin_CS"/>
</dbReference>
<reference evidence="3" key="2">
    <citation type="submission" date="2018-10" db="EMBL/GenBank/DDBJ databases">
        <authorList>
            <person name="Wang Y."/>
            <person name="Wang J."/>
            <person name="Yang X."/>
            <person name="Wang Z."/>
            <person name="Huang Y."/>
        </authorList>
    </citation>
    <scope>NUCLEOTIDE SEQUENCE [LARGE SCALE GENOMIC DNA]</scope>
    <source>
        <strain evidence="3">J015</strain>
    </source>
</reference>
<dbReference type="Gene3D" id="3.40.50.360">
    <property type="match status" value="1"/>
</dbReference>
<evidence type="ECO:0000259" key="1">
    <source>
        <dbReference type="PROSITE" id="PS50902"/>
    </source>
</evidence>
<dbReference type="SUPFAM" id="SSF52218">
    <property type="entry name" value="Flavoproteins"/>
    <property type="match status" value="1"/>
</dbReference>
<dbReference type="EMBL" id="RBNH01000007">
    <property type="protein sequence ID" value="RKO24169.1"/>
    <property type="molecule type" value="Genomic_DNA"/>
</dbReference>
<accession>A0A3B0FWM5</accession>
<dbReference type="InterPro" id="IPR029039">
    <property type="entry name" value="Flavoprotein-like_sf"/>
</dbReference>
<comment type="caution">
    <text evidence="2">The sequence shown here is derived from an EMBL/GenBank/DDBJ whole genome shotgun (WGS) entry which is preliminary data.</text>
</comment>
<dbReference type="GO" id="GO:0010181">
    <property type="term" value="F:FMN binding"/>
    <property type="evidence" value="ECO:0007669"/>
    <property type="project" value="InterPro"/>
</dbReference>
<dbReference type="GO" id="GO:0009055">
    <property type="term" value="F:electron transfer activity"/>
    <property type="evidence" value="ECO:0007669"/>
    <property type="project" value="InterPro"/>
</dbReference>
<reference evidence="2 3" key="1">
    <citation type="submission" date="2018-10" db="EMBL/GenBank/DDBJ databases">
        <title>Genome-guide identification and characterization of bacteria that degrade polycyclic aromatic hydrocarbons and resist hexavalent chromium simultaneously.</title>
        <authorList>
            <person name="Feng H."/>
        </authorList>
    </citation>
    <scope>NUCLEOTIDE SEQUENCE [LARGE SCALE GENOMIC DNA]</scope>
    <source>
        <strain evidence="2 3">J015</strain>
    </source>
</reference>
<dbReference type="PROSITE" id="PS00201">
    <property type="entry name" value="FLAVODOXIN"/>
    <property type="match status" value="1"/>
</dbReference>
<proteinExistence type="predicted"/>
<dbReference type="Proteomes" id="UP000273159">
    <property type="component" value="Unassembled WGS sequence"/>
</dbReference>
<dbReference type="InterPro" id="IPR008254">
    <property type="entry name" value="Flavodoxin/NO_synth"/>
</dbReference>
<dbReference type="PROSITE" id="PS50902">
    <property type="entry name" value="FLAVODOXIN_LIKE"/>
    <property type="match status" value="1"/>
</dbReference>
<dbReference type="AlphaFoldDB" id="A0A3B0FWM5"/>
<gene>
    <name evidence="2" type="ORF">D7Z96_09885</name>
</gene>
<dbReference type="RefSeq" id="WP_120692371.1">
    <property type="nucleotide sequence ID" value="NZ_RBNH01000007.1"/>
</dbReference>
<protein>
    <submittedName>
        <fullName evidence="2">Flavodoxin</fullName>
    </submittedName>
</protein>
<feature type="domain" description="Flavodoxin-like" evidence="1">
    <location>
        <begin position="3"/>
        <end position="142"/>
    </location>
</feature>
<evidence type="ECO:0000313" key="2">
    <source>
        <dbReference type="EMBL" id="RKO24169.1"/>
    </source>
</evidence>